<dbReference type="GO" id="GO:0003950">
    <property type="term" value="F:NAD+ poly-ADP-ribosyltransferase activity"/>
    <property type="evidence" value="ECO:0007669"/>
    <property type="project" value="InterPro"/>
</dbReference>
<evidence type="ECO:0000256" key="1">
    <source>
        <dbReference type="SAM" id="SignalP"/>
    </source>
</evidence>
<organism evidence="2 3">
    <name type="scientific">Yersinia thracica</name>
    <dbReference type="NCBI Taxonomy" id="2890319"/>
    <lineage>
        <taxon>Bacteria</taxon>
        <taxon>Pseudomonadati</taxon>
        <taxon>Pseudomonadota</taxon>
        <taxon>Gammaproteobacteria</taxon>
        <taxon>Enterobacterales</taxon>
        <taxon>Yersiniaceae</taxon>
        <taxon>Yersinia</taxon>
    </lineage>
</organism>
<dbReference type="PRINTS" id="PR01395">
    <property type="entry name" value="BORPETOXINA"/>
</dbReference>
<sequence length="257" mass="29849">MILIKVILLCFINILLACKCEAKPPDIVWRVDSRDYEDIFNNGFVASGNNNDIVEHLSGRSCHRGGASSDSSSFISTTSNRFFAYQYAERILRRMDAQGDANARVYIYQIRATDNMYSASSTLEFLLQRDGHAQHSEISRILRYSSYLSEWMAHRRIEPRQIFSQTAYYIYRDTMRSDTYFNNHRFVQTRSTASDGPFPAVFTRRTPILLARSWMMRLGVNPMINSCFGNLEHTEFKRDTHEHSRGDNSMFMLITIL</sequence>
<dbReference type="Gene3D" id="3.90.210.10">
    <property type="entry name" value="Heat-Labile Enterotoxin, subunit A"/>
    <property type="match status" value="1"/>
</dbReference>
<dbReference type="Pfam" id="PF02917">
    <property type="entry name" value="Pertussis_S1"/>
    <property type="match status" value="1"/>
</dbReference>
<dbReference type="SUPFAM" id="SSF56399">
    <property type="entry name" value="ADP-ribosylation"/>
    <property type="match status" value="1"/>
</dbReference>
<keyword evidence="2" id="KW-0808">Transferase</keyword>
<dbReference type="GO" id="GO:0005576">
    <property type="term" value="C:extracellular region"/>
    <property type="evidence" value="ECO:0007669"/>
    <property type="project" value="InterPro"/>
</dbReference>
<dbReference type="InterPro" id="IPR003898">
    <property type="entry name" value="Borpert_toxA"/>
</dbReference>
<dbReference type="PROSITE" id="PS51257">
    <property type="entry name" value="PROKAR_LIPOPROTEIN"/>
    <property type="match status" value="1"/>
</dbReference>
<keyword evidence="2" id="KW-0328">Glycosyltransferase</keyword>
<protein>
    <submittedName>
        <fullName evidence="2">Putative enterotoxin subunit</fullName>
        <ecNumber evidence="2">2.4.2.-</ecNumber>
    </submittedName>
</protein>
<dbReference type="RefSeq" id="WP_072082676.1">
    <property type="nucleotide sequence ID" value="NZ_CABHXX010000030.1"/>
</dbReference>
<accession>A0A0T9QBJ5</accession>
<feature type="chain" id="PRO_5006695266" evidence="1">
    <location>
        <begin position="23"/>
        <end position="257"/>
    </location>
</feature>
<keyword evidence="1" id="KW-0732">Signal</keyword>
<dbReference type="Proteomes" id="UP000041882">
    <property type="component" value="Unassembled WGS sequence"/>
</dbReference>
<keyword evidence="3" id="KW-1185">Reference proteome</keyword>
<evidence type="ECO:0000313" key="3">
    <source>
        <dbReference type="Proteomes" id="UP000041882"/>
    </source>
</evidence>
<dbReference type="EMBL" id="CQAW01000015">
    <property type="protein sequence ID" value="CNI02589.1"/>
    <property type="molecule type" value="Genomic_DNA"/>
</dbReference>
<reference evidence="3" key="1">
    <citation type="submission" date="2015-03" db="EMBL/GenBank/DDBJ databases">
        <authorList>
            <consortium name="Pathogen Informatics"/>
            <person name="Murphy D."/>
        </authorList>
    </citation>
    <scope>NUCLEOTIDE SEQUENCE [LARGE SCALE GENOMIC DNA]</scope>
    <source>
        <strain evidence="3">IP6945</strain>
    </source>
</reference>
<evidence type="ECO:0000313" key="2">
    <source>
        <dbReference type="EMBL" id="CNI02589.1"/>
    </source>
</evidence>
<feature type="signal peptide" evidence="1">
    <location>
        <begin position="1"/>
        <end position="22"/>
    </location>
</feature>
<gene>
    <name evidence="2" type="primary">ytxA</name>
    <name evidence="2" type="ORF">ERS008472_02998</name>
</gene>
<proteinExistence type="predicted"/>
<dbReference type="AlphaFoldDB" id="A0A0T9QBJ5"/>
<name>A0A0T9QBJ5_9GAMM</name>
<dbReference type="EC" id="2.4.2.-" evidence="2"/>